<protein>
    <submittedName>
        <fullName evidence="2">Uncharacterized protein</fullName>
    </submittedName>
</protein>
<dbReference type="AlphaFoldDB" id="A0A1I5NAS9"/>
<evidence type="ECO:0000313" key="3">
    <source>
        <dbReference type="Proteomes" id="UP000198892"/>
    </source>
</evidence>
<sequence length="45" mass="5116">MADPDYRMERKKQDKGTEKQSKTISNDSFRTPTSGKQIPKGGENE</sequence>
<organism evidence="2 3">
    <name type="scientific">Salibacterium halotolerans</name>
    <dbReference type="NCBI Taxonomy" id="1884432"/>
    <lineage>
        <taxon>Bacteria</taxon>
        <taxon>Bacillati</taxon>
        <taxon>Bacillota</taxon>
        <taxon>Bacilli</taxon>
        <taxon>Bacillales</taxon>
        <taxon>Bacillaceae</taxon>
    </lineage>
</organism>
<name>A0A1I5NAS9_9BACI</name>
<accession>A0A1I5NAS9</accession>
<evidence type="ECO:0000256" key="1">
    <source>
        <dbReference type="SAM" id="MobiDB-lite"/>
    </source>
</evidence>
<feature type="compositionally biased region" description="Polar residues" evidence="1">
    <location>
        <begin position="22"/>
        <end position="36"/>
    </location>
</feature>
<proteinExistence type="predicted"/>
<gene>
    <name evidence="2" type="ORF">SAMN05518683_10349</name>
</gene>
<feature type="region of interest" description="Disordered" evidence="1">
    <location>
        <begin position="1"/>
        <end position="45"/>
    </location>
</feature>
<dbReference type="EMBL" id="FOXD01000003">
    <property type="protein sequence ID" value="SFP18456.1"/>
    <property type="molecule type" value="Genomic_DNA"/>
</dbReference>
<evidence type="ECO:0000313" key="2">
    <source>
        <dbReference type="EMBL" id="SFP18456.1"/>
    </source>
</evidence>
<reference evidence="3" key="1">
    <citation type="submission" date="2016-10" db="EMBL/GenBank/DDBJ databases">
        <authorList>
            <person name="Varghese N."/>
            <person name="Submissions S."/>
        </authorList>
    </citation>
    <scope>NUCLEOTIDE SEQUENCE [LARGE SCALE GENOMIC DNA]</scope>
    <source>
        <strain evidence="3">S7</strain>
    </source>
</reference>
<feature type="compositionally biased region" description="Basic and acidic residues" evidence="1">
    <location>
        <begin position="1"/>
        <end position="21"/>
    </location>
</feature>
<keyword evidence="3" id="KW-1185">Reference proteome</keyword>
<dbReference type="Proteomes" id="UP000198892">
    <property type="component" value="Unassembled WGS sequence"/>
</dbReference>
<dbReference type="RefSeq" id="WP_170840933.1">
    <property type="nucleotide sequence ID" value="NZ_FOXD01000003.1"/>
</dbReference>